<protein>
    <submittedName>
        <fullName evidence="2">Fic family protein</fullName>
    </submittedName>
</protein>
<keyword evidence="3" id="KW-1185">Reference proteome</keyword>
<dbReference type="PANTHER" id="PTHR13504">
    <property type="entry name" value="FIDO DOMAIN-CONTAINING PROTEIN DDB_G0283145"/>
    <property type="match status" value="1"/>
</dbReference>
<dbReference type="EMBL" id="JANFZH010000025">
    <property type="protein sequence ID" value="MCQ4840546.1"/>
    <property type="molecule type" value="Genomic_DNA"/>
</dbReference>
<dbReference type="PANTHER" id="PTHR13504:SF38">
    <property type="entry name" value="FIDO DOMAIN-CONTAINING PROTEIN"/>
    <property type="match status" value="1"/>
</dbReference>
<feature type="domain" description="Fido" evidence="1">
    <location>
        <begin position="92"/>
        <end position="235"/>
    </location>
</feature>
<evidence type="ECO:0000313" key="3">
    <source>
        <dbReference type="Proteomes" id="UP001524473"/>
    </source>
</evidence>
<dbReference type="RefSeq" id="WP_066864042.1">
    <property type="nucleotide sequence ID" value="NZ_CABKVV010000013.1"/>
</dbReference>
<name>A0ABT1S0T7_9FIRM</name>
<dbReference type="InterPro" id="IPR040198">
    <property type="entry name" value="Fido_containing"/>
</dbReference>
<organism evidence="2 3">
    <name type="scientific">Neglectibacter timonensis</name>
    <dbReference type="NCBI Taxonomy" id="1776382"/>
    <lineage>
        <taxon>Bacteria</taxon>
        <taxon>Bacillati</taxon>
        <taxon>Bacillota</taxon>
        <taxon>Clostridia</taxon>
        <taxon>Eubacteriales</taxon>
        <taxon>Oscillospiraceae</taxon>
        <taxon>Neglectibacter</taxon>
    </lineage>
</organism>
<dbReference type="Proteomes" id="UP001524473">
    <property type="component" value="Unassembled WGS sequence"/>
</dbReference>
<dbReference type="GeneID" id="90532486"/>
<proteinExistence type="predicted"/>
<sequence length="256" mass="29949">MNLYYEIMSRWQSFQLVSSAEMDRLLKRFNILFIYHSGKLENDQVTYQTTREIFETGTAAAFPEGSKTLFWQKNQKLCYEYLREKILARDDMDTSLLLDVHRILTSGTYDEPLYATDGERPGAFKKHDYVTGLYEVGAPAREVEEQLDKLMEEVNGYCGPDLLGTGAYLHARFENIRPFAEGNGRTGRILLNYFFLTRNHPPLIIFSEDRARYLECLTIYDREHDLTPLTEFLRQEIIKTWAEEFFPDRSASQENA</sequence>
<dbReference type="InterPro" id="IPR036597">
    <property type="entry name" value="Fido-like_dom_sf"/>
</dbReference>
<comment type="caution">
    <text evidence="2">The sequence shown here is derived from an EMBL/GenBank/DDBJ whole genome shotgun (WGS) entry which is preliminary data.</text>
</comment>
<reference evidence="2 3" key="1">
    <citation type="submission" date="2022-06" db="EMBL/GenBank/DDBJ databases">
        <title>Isolation of gut microbiota from human fecal samples.</title>
        <authorList>
            <person name="Pamer E.G."/>
            <person name="Barat B."/>
            <person name="Waligurski E."/>
            <person name="Medina S."/>
            <person name="Paddock L."/>
            <person name="Mostad J."/>
        </authorList>
    </citation>
    <scope>NUCLEOTIDE SEQUENCE [LARGE SCALE GENOMIC DNA]</scope>
    <source>
        <strain evidence="2 3">DFI.9.73</strain>
    </source>
</reference>
<dbReference type="SUPFAM" id="SSF140931">
    <property type="entry name" value="Fic-like"/>
    <property type="match status" value="1"/>
</dbReference>
<dbReference type="Pfam" id="PF02661">
    <property type="entry name" value="Fic"/>
    <property type="match status" value="1"/>
</dbReference>
<evidence type="ECO:0000313" key="2">
    <source>
        <dbReference type="EMBL" id="MCQ4840546.1"/>
    </source>
</evidence>
<gene>
    <name evidence="2" type="ORF">NE695_11560</name>
</gene>
<accession>A0ABT1S0T7</accession>
<dbReference type="InterPro" id="IPR003812">
    <property type="entry name" value="Fido"/>
</dbReference>
<evidence type="ECO:0000259" key="1">
    <source>
        <dbReference type="PROSITE" id="PS51459"/>
    </source>
</evidence>
<dbReference type="Gene3D" id="1.10.3290.10">
    <property type="entry name" value="Fido-like domain"/>
    <property type="match status" value="1"/>
</dbReference>
<dbReference type="PROSITE" id="PS51459">
    <property type="entry name" value="FIDO"/>
    <property type="match status" value="1"/>
</dbReference>